<dbReference type="SUPFAM" id="SSF53335">
    <property type="entry name" value="S-adenosyl-L-methionine-dependent methyltransferases"/>
    <property type="match status" value="1"/>
</dbReference>
<dbReference type="RefSeq" id="WP_308357209.1">
    <property type="nucleotide sequence ID" value="NZ_CP129968.2"/>
</dbReference>
<feature type="domain" description="Methyltransferase" evidence="2">
    <location>
        <begin position="42"/>
        <end position="128"/>
    </location>
</feature>
<keyword evidence="1" id="KW-0808">Transferase</keyword>
<accession>A0AA49GFU1</accession>
<protein>
    <submittedName>
        <fullName evidence="4">Methyltransferase domain-containing protein</fullName>
    </submittedName>
</protein>
<evidence type="ECO:0000313" key="5">
    <source>
        <dbReference type="Proteomes" id="UP001244443"/>
    </source>
</evidence>
<dbReference type="Proteomes" id="UP001244443">
    <property type="component" value="Chromosome"/>
</dbReference>
<organism evidence="4 5">
    <name type="scientific">Marivirga arenosa</name>
    <dbReference type="NCBI Taxonomy" id="3059076"/>
    <lineage>
        <taxon>Bacteria</taxon>
        <taxon>Pseudomonadati</taxon>
        <taxon>Bacteroidota</taxon>
        <taxon>Cytophagia</taxon>
        <taxon>Cytophagales</taxon>
        <taxon>Marivirgaceae</taxon>
        <taxon>Marivirga</taxon>
    </lineage>
</organism>
<dbReference type="Pfam" id="PF13649">
    <property type="entry name" value="Methyltransf_25"/>
    <property type="match status" value="1"/>
</dbReference>
<dbReference type="EMBL" id="CP129970">
    <property type="protein sequence ID" value="WKK83527.2"/>
    <property type="molecule type" value="Genomic_DNA"/>
</dbReference>
<evidence type="ECO:0000313" key="3">
    <source>
        <dbReference type="EMBL" id="WKK81454.2"/>
    </source>
</evidence>
<evidence type="ECO:0000313" key="4">
    <source>
        <dbReference type="EMBL" id="WKK83527.2"/>
    </source>
</evidence>
<dbReference type="EMBL" id="CP129968">
    <property type="protein sequence ID" value="WKK81454.2"/>
    <property type="molecule type" value="Genomic_DNA"/>
</dbReference>
<dbReference type="InterPro" id="IPR029063">
    <property type="entry name" value="SAM-dependent_MTases_sf"/>
</dbReference>
<dbReference type="PANTHER" id="PTHR43861">
    <property type="entry name" value="TRANS-ACONITATE 2-METHYLTRANSFERASE-RELATED"/>
    <property type="match status" value="1"/>
</dbReference>
<dbReference type="AlphaFoldDB" id="A0AA49GFU1"/>
<proteinExistence type="predicted"/>
<dbReference type="CDD" id="cd02440">
    <property type="entry name" value="AdoMet_MTases"/>
    <property type="match status" value="1"/>
</dbReference>
<keyword evidence="4" id="KW-0489">Methyltransferase</keyword>
<dbReference type="Proteomes" id="UP001232019">
    <property type="component" value="Chromosome"/>
</dbReference>
<gene>
    <name evidence="3" type="ORF">QYS47_03870</name>
    <name evidence="4" type="ORF">QYS48_14465</name>
</gene>
<evidence type="ECO:0000259" key="2">
    <source>
        <dbReference type="Pfam" id="PF13649"/>
    </source>
</evidence>
<sequence>MKEFWNERYAQDTFVYGTEPNEFLRDNLKKMEAGKIILPCDGEGRNAVFAALLGWQVNAFDFSSSAKAKANKLAKEMNVSPHYETADIHEKEYPENSANVVALIYAHFPEELRKLAHQKAIKWLKPGGKIILEAFNPDQINNNSGGPKNVEMLYTKEILKEDFKDLNIELLEITETHLTEGKYHEGKADIIRLIATKP</sequence>
<reference evidence="4 5" key="1">
    <citation type="submission" date="2023-08" db="EMBL/GenBank/DDBJ databases">
        <title>Comparative genomics and taxonomic characterization of three novel marine species of genus Marivirga.</title>
        <authorList>
            <person name="Muhammad N."/>
            <person name="Kim S.-G."/>
        </authorList>
    </citation>
    <scope>NUCLEOTIDE SEQUENCE [LARGE SCALE GENOMIC DNA]</scope>
    <source>
        <strain evidence="4 5">ABR2-2</strain>
        <strain evidence="3">BKB1-2</strain>
    </source>
</reference>
<dbReference type="Gene3D" id="3.40.50.150">
    <property type="entry name" value="Vaccinia Virus protein VP39"/>
    <property type="match status" value="1"/>
</dbReference>
<keyword evidence="5" id="KW-1185">Reference proteome</keyword>
<dbReference type="PANTHER" id="PTHR43861:SF3">
    <property type="entry name" value="PUTATIVE (AFU_ORTHOLOGUE AFUA_2G14390)-RELATED"/>
    <property type="match status" value="1"/>
</dbReference>
<dbReference type="GO" id="GO:0032259">
    <property type="term" value="P:methylation"/>
    <property type="evidence" value="ECO:0007669"/>
    <property type="project" value="UniProtKB-KW"/>
</dbReference>
<accession>A0AA49GEZ8</accession>
<name>A0AA49GFU1_9BACT</name>
<evidence type="ECO:0000256" key="1">
    <source>
        <dbReference type="ARBA" id="ARBA00022679"/>
    </source>
</evidence>
<dbReference type="KEGG" id="marp:QYS47_03870"/>
<dbReference type="InterPro" id="IPR041698">
    <property type="entry name" value="Methyltransf_25"/>
</dbReference>
<dbReference type="GO" id="GO:0008168">
    <property type="term" value="F:methyltransferase activity"/>
    <property type="evidence" value="ECO:0007669"/>
    <property type="project" value="UniProtKB-KW"/>
</dbReference>